<evidence type="ECO:0000313" key="2">
    <source>
        <dbReference type="EMBL" id="KAK3373156.1"/>
    </source>
</evidence>
<dbReference type="AlphaFoldDB" id="A0AAE0KC13"/>
<dbReference type="Proteomes" id="UP001287356">
    <property type="component" value="Unassembled WGS sequence"/>
</dbReference>
<protein>
    <submittedName>
        <fullName evidence="2">Uncharacterized protein</fullName>
    </submittedName>
</protein>
<evidence type="ECO:0000313" key="3">
    <source>
        <dbReference type="Proteomes" id="UP001287356"/>
    </source>
</evidence>
<feature type="region of interest" description="Disordered" evidence="1">
    <location>
        <begin position="25"/>
        <end position="47"/>
    </location>
</feature>
<organism evidence="2 3">
    <name type="scientific">Lasiosphaeria ovina</name>
    <dbReference type="NCBI Taxonomy" id="92902"/>
    <lineage>
        <taxon>Eukaryota</taxon>
        <taxon>Fungi</taxon>
        <taxon>Dikarya</taxon>
        <taxon>Ascomycota</taxon>
        <taxon>Pezizomycotina</taxon>
        <taxon>Sordariomycetes</taxon>
        <taxon>Sordariomycetidae</taxon>
        <taxon>Sordariales</taxon>
        <taxon>Lasiosphaeriaceae</taxon>
        <taxon>Lasiosphaeria</taxon>
    </lineage>
</organism>
<reference evidence="2" key="2">
    <citation type="submission" date="2023-06" db="EMBL/GenBank/DDBJ databases">
        <authorList>
            <consortium name="Lawrence Berkeley National Laboratory"/>
            <person name="Haridas S."/>
            <person name="Hensen N."/>
            <person name="Bonometti L."/>
            <person name="Westerberg I."/>
            <person name="Brannstrom I.O."/>
            <person name="Guillou S."/>
            <person name="Cros-Aarteil S."/>
            <person name="Calhoun S."/>
            <person name="Kuo A."/>
            <person name="Mondo S."/>
            <person name="Pangilinan J."/>
            <person name="Riley R."/>
            <person name="Labutti K."/>
            <person name="Andreopoulos B."/>
            <person name="Lipzen A."/>
            <person name="Chen C."/>
            <person name="Yanf M."/>
            <person name="Daum C."/>
            <person name="Ng V."/>
            <person name="Clum A."/>
            <person name="Steindorff A."/>
            <person name="Ohm R."/>
            <person name="Martin F."/>
            <person name="Silar P."/>
            <person name="Natvig D."/>
            <person name="Lalanne C."/>
            <person name="Gautier V."/>
            <person name="Ament-Velasquez S.L."/>
            <person name="Kruys A."/>
            <person name="Hutchinson M.I."/>
            <person name="Powell A.J."/>
            <person name="Barry K."/>
            <person name="Miller A.N."/>
            <person name="Grigoriev I.V."/>
            <person name="Debuchy R."/>
            <person name="Gladieux P."/>
            <person name="Thoren M.H."/>
            <person name="Johannesson H."/>
        </authorList>
    </citation>
    <scope>NUCLEOTIDE SEQUENCE</scope>
    <source>
        <strain evidence="2">CBS 958.72</strain>
    </source>
</reference>
<feature type="compositionally biased region" description="Low complexity" evidence="1">
    <location>
        <begin position="35"/>
        <end position="47"/>
    </location>
</feature>
<accession>A0AAE0KC13</accession>
<proteinExistence type="predicted"/>
<evidence type="ECO:0000256" key="1">
    <source>
        <dbReference type="SAM" id="MobiDB-lite"/>
    </source>
</evidence>
<keyword evidence="3" id="KW-1185">Reference proteome</keyword>
<comment type="caution">
    <text evidence="2">The sequence shown here is derived from an EMBL/GenBank/DDBJ whole genome shotgun (WGS) entry which is preliminary data.</text>
</comment>
<gene>
    <name evidence="2" type="ORF">B0T24DRAFT_622265</name>
</gene>
<name>A0AAE0KC13_9PEZI</name>
<sequence length="67" mass="7420">MRLVMIVQLCCYLIKRQQQAVDSYLGPREPSAAGSDPAALSAPDLPPSDLEVELQQRLAQLLQTLRI</sequence>
<reference evidence="2" key="1">
    <citation type="journal article" date="2023" name="Mol. Phylogenet. Evol.">
        <title>Genome-scale phylogeny and comparative genomics of the fungal order Sordariales.</title>
        <authorList>
            <person name="Hensen N."/>
            <person name="Bonometti L."/>
            <person name="Westerberg I."/>
            <person name="Brannstrom I.O."/>
            <person name="Guillou S."/>
            <person name="Cros-Aarteil S."/>
            <person name="Calhoun S."/>
            <person name="Haridas S."/>
            <person name="Kuo A."/>
            <person name="Mondo S."/>
            <person name="Pangilinan J."/>
            <person name="Riley R."/>
            <person name="LaButti K."/>
            <person name="Andreopoulos B."/>
            <person name="Lipzen A."/>
            <person name="Chen C."/>
            <person name="Yan M."/>
            <person name="Daum C."/>
            <person name="Ng V."/>
            <person name="Clum A."/>
            <person name="Steindorff A."/>
            <person name="Ohm R.A."/>
            <person name="Martin F."/>
            <person name="Silar P."/>
            <person name="Natvig D.O."/>
            <person name="Lalanne C."/>
            <person name="Gautier V."/>
            <person name="Ament-Velasquez S.L."/>
            <person name="Kruys A."/>
            <person name="Hutchinson M.I."/>
            <person name="Powell A.J."/>
            <person name="Barry K."/>
            <person name="Miller A.N."/>
            <person name="Grigoriev I.V."/>
            <person name="Debuchy R."/>
            <person name="Gladieux P."/>
            <person name="Hiltunen Thoren M."/>
            <person name="Johannesson H."/>
        </authorList>
    </citation>
    <scope>NUCLEOTIDE SEQUENCE</scope>
    <source>
        <strain evidence="2">CBS 958.72</strain>
    </source>
</reference>
<dbReference type="EMBL" id="JAULSN010000004">
    <property type="protein sequence ID" value="KAK3373156.1"/>
    <property type="molecule type" value="Genomic_DNA"/>
</dbReference>